<evidence type="ECO:0000313" key="5">
    <source>
        <dbReference type="Proteomes" id="UP001431572"/>
    </source>
</evidence>
<dbReference type="Proteomes" id="UP000521676">
    <property type="component" value="Unassembled WGS sequence"/>
</dbReference>
<keyword evidence="1" id="KW-0812">Transmembrane</keyword>
<protein>
    <submittedName>
        <fullName evidence="2">DMT family transporter</fullName>
    </submittedName>
</protein>
<evidence type="ECO:0000313" key="2">
    <source>
        <dbReference type="EMBL" id="NWJ47963.1"/>
    </source>
</evidence>
<proteinExistence type="predicted"/>
<dbReference type="PANTHER" id="PTHR34821:SF2">
    <property type="entry name" value="INNER MEMBRANE PROTEIN YDCZ"/>
    <property type="match status" value="1"/>
</dbReference>
<dbReference type="Proteomes" id="UP001431572">
    <property type="component" value="Chromosome 2"/>
</dbReference>
<gene>
    <name evidence="2" type="ORF">HXX08_19080</name>
    <name evidence="3" type="ORF">OZ401_003498</name>
</gene>
<feature type="transmembrane region" description="Helical" evidence="1">
    <location>
        <begin position="67"/>
        <end position="85"/>
    </location>
</feature>
<dbReference type="AlphaFoldDB" id="A0A8T7M7H9"/>
<keyword evidence="1" id="KW-1133">Transmembrane helix</keyword>
<keyword evidence="1" id="KW-0472">Membrane</keyword>
<organism evidence="2 4">
    <name type="scientific">Candidatus Chlorohelix allophototropha</name>
    <dbReference type="NCBI Taxonomy" id="3003348"/>
    <lineage>
        <taxon>Bacteria</taxon>
        <taxon>Bacillati</taxon>
        <taxon>Chloroflexota</taxon>
        <taxon>Chloroflexia</taxon>
        <taxon>Candidatus Chloroheliales</taxon>
        <taxon>Candidatus Chloroheliaceae</taxon>
        <taxon>Candidatus Chlorohelix</taxon>
    </lineage>
</organism>
<dbReference type="PANTHER" id="PTHR34821">
    <property type="entry name" value="INNER MEMBRANE PROTEIN YDCZ"/>
    <property type="match status" value="1"/>
</dbReference>
<dbReference type="Pfam" id="PF04657">
    <property type="entry name" value="DMT_YdcZ"/>
    <property type="match status" value="1"/>
</dbReference>
<accession>A0A8T7M7H9</accession>
<dbReference type="EMBL" id="JACATZ010000003">
    <property type="protein sequence ID" value="NWJ47963.1"/>
    <property type="molecule type" value="Genomic_DNA"/>
</dbReference>
<name>A0A8T7M7H9_9CHLR</name>
<evidence type="ECO:0000256" key="1">
    <source>
        <dbReference type="SAM" id="Phobius"/>
    </source>
</evidence>
<feature type="transmembrane region" description="Helical" evidence="1">
    <location>
        <begin position="97"/>
        <end position="120"/>
    </location>
</feature>
<feature type="transmembrane region" description="Helical" evidence="1">
    <location>
        <begin position="35"/>
        <end position="55"/>
    </location>
</feature>
<dbReference type="GO" id="GO:0005886">
    <property type="term" value="C:plasma membrane"/>
    <property type="evidence" value="ECO:0007669"/>
    <property type="project" value="TreeGrafter"/>
</dbReference>
<feature type="transmembrane region" description="Helical" evidence="1">
    <location>
        <begin position="127"/>
        <end position="144"/>
    </location>
</feature>
<evidence type="ECO:0000313" key="3">
    <source>
        <dbReference type="EMBL" id="WJW69868.1"/>
    </source>
</evidence>
<dbReference type="RefSeq" id="WP_341471740.1">
    <property type="nucleotide sequence ID" value="NZ_CP128400.1"/>
</dbReference>
<sequence length="145" mass="15350">MIETILGVFLGLLGGVAVGIQSPLSGVISERVGGTSSSFIIHVSGAIVSGVLLLVRGGEKIQNWRSLPWYMFGLGSLGVVLYLTLSYTIPKLGATSALSLIVVGQLFMGLLLDTFGWFGLATRPIDFTRILAMGLLLCGSYLMIK</sequence>
<reference evidence="3" key="2">
    <citation type="journal article" date="2024" name="Nature">
        <title>Anoxygenic phototroph of the Chloroflexota uses a type I reaction centre.</title>
        <authorList>
            <person name="Tsuji J.M."/>
            <person name="Shaw N.A."/>
            <person name="Nagashima S."/>
            <person name="Venkiteswaran J.J."/>
            <person name="Schiff S.L."/>
            <person name="Watanabe T."/>
            <person name="Fukui M."/>
            <person name="Hanada S."/>
            <person name="Tank M."/>
            <person name="Neufeld J.D."/>
        </authorList>
    </citation>
    <scope>NUCLEOTIDE SEQUENCE</scope>
    <source>
        <strain evidence="3">L227-S17</strain>
    </source>
</reference>
<reference evidence="2 4" key="1">
    <citation type="submission" date="2020-06" db="EMBL/GenBank/DDBJ databases">
        <title>Anoxygenic phototrophic Chloroflexota member uses a Type I reaction center.</title>
        <authorList>
            <person name="Tsuji J.M."/>
            <person name="Shaw N.A."/>
            <person name="Nagashima S."/>
            <person name="Venkiteswaran J."/>
            <person name="Schiff S.L."/>
            <person name="Hanada S."/>
            <person name="Tank M."/>
            <person name="Neufeld J.D."/>
        </authorList>
    </citation>
    <scope>NUCLEOTIDE SEQUENCE [LARGE SCALE GENOMIC DNA]</scope>
    <source>
        <strain evidence="2">L227-S17</strain>
    </source>
</reference>
<dbReference type="InterPro" id="IPR006750">
    <property type="entry name" value="YdcZ"/>
</dbReference>
<evidence type="ECO:0000313" key="4">
    <source>
        <dbReference type="Proteomes" id="UP000521676"/>
    </source>
</evidence>
<dbReference type="EMBL" id="CP128400">
    <property type="protein sequence ID" value="WJW69868.1"/>
    <property type="molecule type" value="Genomic_DNA"/>
</dbReference>
<keyword evidence="5" id="KW-1185">Reference proteome</keyword>